<evidence type="ECO:0000259" key="1">
    <source>
        <dbReference type="Pfam" id="PF13472"/>
    </source>
</evidence>
<dbReference type="EMBL" id="CP013200">
    <property type="protein sequence ID" value="ALO67642.1"/>
    <property type="molecule type" value="Genomic_DNA"/>
</dbReference>
<evidence type="ECO:0000313" key="3">
    <source>
        <dbReference type="Proteomes" id="UP000059574"/>
    </source>
</evidence>
<dbReference type="RefSeq" id="WP_062290888.1">
    <property type="nucleotide sequence ID" value="NZ_CP013200.1"/>
</dbReference>
<evidence type="ECO:0000313" key="2">
    <source>
        <dbReference type="EMBL" id="ALO67642.1"/>
    </source>
</evidence>
<gene>
    <name evidence="2" type="ORF">AS189_15575</name>
</gene>
<dbReference type="InterPro" id="IPR053140">
    <property type="entry name" value="GDSL_Rv0518-like"/>
</dbReference>
<dbReference type="InterPro" id="IPR013830">
    <property type="entry name" value="SGNH_hydro"/>
</dbReference>
<dbReference type="GO" id="GO:0016787">
    <property type="term" value="F:hydrolase activity"/>
    <property type="evidence" value="ECO:0007669"/>
    <property type="project" value="UniProtKB-KW"/>
</dbReference>
<dbReference type="SUPFAM" id="SSF52266">
    <property type="entry name" value="SGNH hydrolase"/>
    <property type="match status" value="1"/>
</dbReference>
<dbReference type="AlphaFoldDB" id="A0A0S2M1D0"/>
<reference evidence="3" key="1">
    <citation type="submission" date="2015-11" db="EMBL/GenBank/DDBJ databases">
        <authorList>
            <person name="Kumar R."/>
            <person name="Singh D."/>
            <person name="Swarnkar M.K."/>
            <person name="Singh A.K."/>
            <person name="Kumar S."/>
        </authorList>
    </citation>
    <scope>NUCLEOTIDE SEQUENCE [LARGE SCALE GENOMIC DNA]</scope>
    <source>
        <strain evidence="3">ERGS4:06</strain>
    </source>
</reference>
<proteinExistence type="predicted"/>
<dbReference type="Gene3D" id="3.40.50.1110">
    <property type="entry name" value="SGNH hydrolase"/>
    <property type="match status" value="1"/>
</dbReference>
<dbReference type="Proteomes" id="UP000059574">
    <property type="component" value="Chromosome"/>
</dbReference>
<dbReference type="PANTHER" id="PTHR43784">
    <property type="entry name" value="GDSL-LIKE LIPASE/ACYLHYDROLASE, PUTATIVE (AFU_ORTHOLOGUE AFUA_2G00820)-RELATED"/>
    <property type="match status" value="1"/>
</dbReference>
<accession>A0A0S2M1D0</accession>
<reference evidence="2 3" key="2">
    <citation type="journal article" date="2016" name="J. Biotechnol.">
        <title>Complete genome sequence of Arthrobacter alpinus ERGS4:06, a yellow pigmented bacterium tolerant to cold and radiations isolated from Sikkim Himalaya.</title>
        <authorList>
            <person name="Kumar R."/>
            <person name="Singh D."/>
            <person name="Swarnkar M.K."/>
            <person name="Singh A.K."/>
            <person name="Kumar S."/>
        </authorList>
    </citation>
    <scope>NUCLEOTIDE SEQUENCE [LARGE SCALE GENOMIC DNA]</scope>
    <source>
        <strain evidence="2 3">ERGS4:06</strain>
    </source>
</reference>
<dbReference type="CDD" id="cd01832">
    <property type="entry name" value="SGNH_hydrolase_like_1"/>
    <property type="match status" value="1"/>
</dbReference>
<sequence length="273" mass="29730">MNDSILTHPWTRYVALGDSFTEGIGDPEPSSPGGYRGWADRVAEELSHGTDEFKYANLAIRGRLLGQILSEQLEPALALKPDLISISAGGNDLIRPGSDPDALAEQLDAAVAKMAATGATMLLFNGPDIRDTPVLGIVRGRVAIYNEHLRTIAARHDAIIADMWSLRQPAGTQMWDVDRLHFSPLGHHTIAMMVLDALNVKHSLVPLEPTPLPQQKWQAARAEDLVWAREFLFPWVLRRLRHQSSGDGISAKRPTPGPVFGPPVIAEVPGAGD</sequence>
<dbReference type="Pfam" id="PF13472">
    <property type="entry name" value="Lipase_GDSL_2"/>
    <property type="match status" value="1"/>
</dbReference>
<name>A0A0S2M1D0_9MICC</name>
<dbReference type="InterPro" id="IPR036514">
    <property type="entry name" value="SGNH_hydro_sf"/>
</dbReference>
<keyword evidence="2" id="KW-0378">Hydrolase</keyword>
<feature type="domain" description="SGNH hydrolase-type esterase" evidence="1">
    <location>
        <begin position="15"/>
        <end position="187"/>
    </location>
</feature>
<dbReference type="OrthoDB" id="3465773at2"/>
<dbReference type="PANTHER" id="PTHR43784:SF2">
    <property type="entry name" value="GDSL-LIKE LIPASE_ACYLHYDROLASE, PUTATIVE (AFU_ORTHOLOGUE AFUA_2G00820)-RELATED"/>
    <property type="match status" value="1"/>
</dbReference>
<organism evidence="2 3">
    <name type="scientific">Arthrobacter alpinus</name>
    <dbReference type="NCBI Taxonomy" id="656366"/>
    <lineage>
        <taxon>Bacteria</taxon>
        <taxon>Bacillati</taxon>
        <taxon>Actinomycetota</taxon>
        <taxon>Actinomycetes</taxon>
        <taxon>Micrococcales</taxon>
        <taxon>Micrococcaceae</taxon>
        <taxon>Arthrobacter</taxon>
    </lineage>
</organism>
<protein>
    <submittedName>
        <fullName evidence="2">SGNH hydrolase</fullName>
    </submittedName>
</protein>